<comment type="caution">
    <text evidence="16">The sequence shown here is derived from an EMBL/GenBank/DDBJ whole genome shotgun (WGS) entry which is preliminary data.</text>
</comment>
<feature type="binding site" evidence="12 13">
    <location>
        <begin position="59"/>
        <end position="62"/>
    </location>
    <ligand>
        <name>substrate</name>
    </ligand>
</feature>
<feature type="binding site" evidence="12 14">
    <location>
        <begin position="348"/>
        <end position="351"/>
    </location>
    <ligand>
        <name>ATP</name>
        <dbReference type="ChEBI" id="CHEBI:30616"/>
    </ligand>
</feature>
<dbReference type="InterPro" id="IPR015911">
    <property type="entry name" value="Phosphoglycerate_kinase_CS"/>
</dbReference>
<dbReference type="PANTHER" id="PTHR11406:SF23">
    <property type="entry name" value="PHOSPHOGLYCERATE KINASE 1, CHLOROPLASTIC-RELATED"/>
    <property type="match status" value="1"/>
</dbReference>
<evidence type="ECO:0000256" key="3">
    <source>
        <dbReference type="ARBA" id="ARBA00008982"/>
    </source>
</evidence>
<dbReference type="Proteomes" id="UP000320048">
    <property type="component" value="Unassembled WGS sequence"/>
</dbReference>
<dbReference type="FunFam" id="3.40.50.1260:FF:000006">
    <property type="entry name" value="Phosphoglycerate kinase"/>
    <property type="match status" value="1"/>
</dbReference>
<evidence type="ECO:0000256" key="11">
    <source>
        <dbReference type="ARBA" id="ARBA00023152"/>
    </source>
</evidence>
<comment type="subcellular location">
    <subcellularLocation>
        <location evidence="12">Cytoplasm</location>
    </subcellularLocation>
</comment>
<evidence type="ECO:0000256" key="8">
    <source>
        <dbReference type="ARBA" id="ARBA00022741"/>
    </source>
</evidence>
<dbReference type="InterPro" id="IPR036043">
    <property type="entry name" value="Phosphoglycerate_kinase_sf"/>
</dbReference>
<feature type="binding site" evidence="12">
    <location>
        <position position="291"/>
    </location>
    <ligand>
        <name>ATP</name>
        <dbReference type="ChEBI" id="CHEBI:30616"/>
    </ligand>
</feature>
<comment type="pathway">
    <text evidence="2 12">Carbohydrate degradation; glycolysis; pyruvate from D-glyceraldehyde 3-phosphate: step 2/5.</text>
</comment>
<evidence type="ECO:0000256" key="14">
    <source>
        <dbReference type="PIRSR" id="PIRSR000724-2"/>
    </source>
</evidence>
<feature type="binding site" evidence="12 14">
    <location>
        <position position="322"/>
    </location>
    <ligand>
        <name>ATP</name>
        <dbReference type="ChEBI" id="CHEBI:30616"/>
    </ligand>
</feature>
<evidence type="ECO:0000256" key="9">
    <source>
        <dbReference type="ARBA" id="ARBA00022777"/>
    </source>
</evidence>
<comment type="similarity">
    <text evidence="3 12 15">Belongs to the phosphoglycerate kinase family.</text>
</comment>
<name>A0A537J8E7_9BACT</name>
<evidence type="ECO:0000256" key="4">
    <source>
        <dbReference type="ARBA" id="ARBA00011245"/>
    </source>
</evidence>
<evidence type="ECO:0000256" key="5">
    <source>
        <dbReference type="ARBA" id="ARBA00013061"/>
    </source>
</evidence>
<evidence type="ECO:0000256" key="15">
    <source>
        <dbReference type="RuleBase" id="RU000532"/>
    </source>
</evidence>
<dbReference type="HAMAP" id="MF_00145">
    <property type="entry name" value="Phosphoglyc_kinase"/>
    <property type="match status" value="1"/>
</dbReference>
<feature type="binding site" evidence="12 13">
    <location>
        <begin position="21"/>
        <end position="23"/>
    </location>
    <ligand>
        <name>substrate</name>
    </ligand>
</feature>
<dbReference type="GO" id="GO:0005524">
    <property type="term" value="F:ATP binding"/>
    <property type="evidence" value="ECO:0007669"/>
    <property type="project" value="UniProtKB-KW"/>
</dbReference>
<dbReference type="GO" id="GO:0043531">
    <property type="term" value="F:ADP binding"/>
    <property type="evidence" value="ECO:0007669"/>
    <property type="project" value="TreeGrafter"/>
</dbReference>
<evidence type="ECO:0000256" key="6">
    <source>
        <dbReference type="ARBA" id="ARBA00016471"/>
    </source>
</evidence>
<dbReference type="PIRSF" id="PIRSF000724">
    <property type="entry name" value="Pgk"/>
    <property type="match status" value="1"/>
</dbReference>
<evidence type="ECO:0000256" key="12">
    <source>
        <dbReference type="HAMAP-Rule" id="MF_00145"/>
    </source>
</evidence>
<dbReference type="PROSITE" id="PS00111">
    <property type="entry name" value="PGLYCERATE_KINASE"/>
    <property type="match status" value="1"/>
</dbReference>
<evidence type="ECO:0000256" key="2">
    <source>
        <dbReference type="ARBA" id="ARBA00004838"/>
    </source>
</evidence>
<dbReference type="InterPro" id="IPR015824">
    <property type="entry name" value="Phosphoglycerate_kinase_N"/>
</dbReference>
<evidence type="ECO:0000256" key="1">
    <source>
        <dbReference type="ARBA" id="ARBA00000642"/>
    </source>
</evidence>
<keyword evidence="11 12" id="KW-0324">Glycolysis</keyword>
<evidence type="ECO:0000313" key="17">
    <source>
        <dbReference type="Proteomes" id="UP000320048"/>
    </source>
</evidence>
<keyword evidence="8 12" id="KW-0547">Nucleotide-binding</keyword>
<dbReference type="FunFam" id="3.40.50.1260:FF:000003">
    <property type="entry name" value="Phosphoglycerate kinase"/>
    <property type="match status" value="1"/>
</dbReference>
<dbReference type="GO" id="GO:0004618">
    <property type="term" value="F:phosphoglycerate kinase activity"/>
    <property type="evidence" value="ECO:0007669"/>
    <property type="project" value="UniProtKB-UniRule"/>
</dbReference>
<feature type="binding site" evidence="13">
    <location>
        <position position="150"/>
    </location>
    <ligand>
        <name>(2R)-3-phosphoglycerate</name>
        <dbReference type="ChEBI" id="CHEBI:58272"/>
    </ligand>
</feature>
<proteinExistence type="inferred from homology"/>
<dbReference type="PRINTS" id="PR00477">
    <property type="entry name" value="PHGLYCKINASE"/>
</dbReference>
<sequence length="393" mass="41662">MRKNTVRDVAVAGRRVFVRVDFNVPLDQGRITDDHRITASLPTIAYLGEHGAMPVLASHLGRPKGVDDALRMDPIARRLEELLHRPVRKLDDCVGPSVEPVIGAMRPGEIVLLENLRFHPGEEANDPAFARALARPVQLYVNDAFGTAHRAHASTVGVPSLVPAVAGFLMERELTYLGKVLEAPTRPLVVILGGKKVDDKIGVIRNLLRLTQTMLIGGGMCYTFLRAAGGRIGSSLCDEERLGLARDLMAEADRRGVRLLLPLDVVVAQRPASDAPVRVVDAREIPDGWMGLDIGPRTVAAFGAPITAAGTILWNGPMGVFELSPFAAGTRAIAQAVAESCAESIVGGGDTASAVEQLGLADKITHVSTGGGATLEFMEGKVLPGVAALQDAA</sequence>
<organism evidence="16 17">
    <name type="scientific">Candidatus Segetimicrobium genomatis</name>
    <dbReference type="NCBI Taxonomy" id="2569760"/>
    <lineage>
        <taxon>Bacteria</taxon>
        <taxon>Bacillati</taxon>
        <taxon>Candidatus Sysuimicrobiota</taxon>
        <taxon>Candidatus Sysuimicrobiia</taxon>
        <taxon>Candidatus Sysuimicrobiales</taxon>
        <taxon>Candidatus Segetimicrobiaceae</taxon>
        <taxon>Candidatus Segetimicrobium</taxon>
    </lineage>
</organism>
<feature type="binding site" evidence="13">
    <location>
        <position position="117"/>
    </location>
    <ligand>
        <name>(2R)-3-phosphoglycerate</name>
        <dbReference type="ChEBI" id="CHEBI:58272"/>
    </ligand>
</feature>
<dbReference type="InterPro" id="IPR001576">
    <property type="entry name" value="Phosphoglycerate_kinase"/>
</dbReference>
<comment type="subunit">
    <text evidence="4 12">Monomer.</text>
</comment>
<keyword evidence="7 12" id="KW-0808">Transferase</keyword>
<keyword evidence="9 12" id="KW-0418">Kinase</keyword>
<protein>
    <recommendedName>
        <fullName evidence="6 12">Phosphoglycerate kinase</fullName>
        <ecNumber evidence="5 12">2.7.2.3</ecNumber>
    </recommendedName>
</protein>
<evidence type="ECO:0000256" key="7">
    <source>
        <dbReference type="ARBA" id="ARBA00022679"/>
    </source>
</evidence>
<feature type="binding site" evidence="12 14">
    <location>
        <position position="200"/>
    </location>
    <ligand>
        <name>ATP</name>
        <dbReference type="ChEBI" id="CHEBI:30616"/>
    </ligand>
</feature>
<keyword evidence="10 12" id="KW-0067">ATP-binding</keyword>
<dbReference type="GO" id="GO:0005829">
    <property type="term" value="C:cytosol"/>
    <property type="evidence" value="ECO:0007669"/>
    <property type="project" value="TreeGrafter"/>
</dbReference>
<comment type="catalytic activity">
    <reaction evidence="1 12 15">
        <text>(2R)-3-phosphoglycerate + ATP = (2R)-3-phospho-glyceroyl phosphate + ADP</text>
        <dbReference type="Rhea" id="RHEA:14801"/>
        <dbReference type="ChEBI" id="CHEBI:30616"/>
        <dbReference type="ChEBI" id="CHEBI:57604"/>
        <dbReference type="ChEBI" id="CHEBI:58272"/>
        <dbReference type="ChEBI" id="CHEBI:456216"/>
        <dbReference type="EC" id="2.7.2.3"/>
    </reaction>
</comment>
<dbReference type="AlphaFoldDB" id="A0A537J8E7"/>
<evidence type="ECO:0000256" key="10">
    <source>
        <dbReference type="ARBA" id="ARBA00022840"/>
    </source>
</evidence>
<keyword evidence="12" id="KW-0963">Cytoplasm</keyword>
<dbReference type="PANTHER" id="PTHR11406">
    <property type="entry name" value="PHOSPHOGLYCERATE KINASE"/>
    <property type="match status" value="1"/>
</dbReference>
<dbReference type="Gene3D" id="3.40.50.1260">
    <property type="entry name" value="Phosphoglycerate kinase, N-terminal domain"/>
    <property type="match status" value="2"/>
</dbReference>
<evidence type="ECO:0000256" key="13">
    <source>
        <dbReference type="PIRSR" id="PIRSR000724-1"/>
    </source>
</evidence>
<accession>A0A537J8E7</accession>
<dbReference type="Pfam" id="PF00162">
    <property type="entry name" value="PGK"/>
    <property type="match status" value="1"/>
</dbReference>
<dbReference type="UniPathway" id="UPA00109">
    <property type="reaction ID" value="UER00185"/>
</dbReference>
<dbReference type="EMBL" id="VBAO01000257">
    <property type="protein sequence ID" value="TMI79819.1"/>
    <property type="molecule type" value="Genomic_DNA"/>
</dbReference>
<dbReference type="CDD" id="cd00318">
    <property type="entry name" value="Phosphoglycerate_kinase"/>
    <property type="match status" value="1"/>
</dbReference>
<gene>
    <name evidence="12" type="primary">pgk</name>
    <name evidence="16" type="ORF">E6H04_09875</name>
</gene>
<evidence type="ECO:0000313" key="16">
    <source>
        <dbReference type="EMBL" id="TMI79819.1"/>
    </source>
</evidence>
<dbReference type="SUPFAM" id="SSF53748">
    <property type="entry name" value="Phosphoglycerate kinase"/>
    <property type="match status" value="1"/>
</dbReference>
<feature type="binding site" evidence="12">
    <location>
        <position position="150"/>
    </location>
    <ligand>
        <name>substrate</name>
    </ligand>
</feature>
<dbReference type="GO" id="GO:0006094">
    <property type="term" value="P:gluconeogenesis"/>
    <property type="evidence" value="ECO:0007669"/>
    <property type="project" value="TreeGrafter"/>
</dbReference>
<feature type="binding site" evidence="12">
    <location>
        <position position="117"/>
    </location>
    <ligand>
        <name>substrate</name>
    </ligand>
</feature>
<feature type="binding site" evidence="12">
    <location>
        <position position="36"/>
    </location>
    <ligand>
        <name>substrate</name>
    </ligand>
</feature>
<dbReference type="GO" id="GO:0006096">
    <property type="term" value="P:glycolytic process"/>
    <property type="evidence" value="ECO:0007669"/>
    <property type="project" value="UniProtKB-UniRule"/>
</dbReference>
<dbReference type="EC" id="2.7.2.3" evidence="5 12"/>
<feature type="binding site" evidence="13">
    <location>
        <position position="36"/>
    </location>
    <ligand>
        <name>(2R)-3-phosphoglycerate</name>
        <dbReference type="ChEBI" id="CHEBI:58272"/>
    </ligand>
</feature>
<reference evidence="16 17" key="1">
    <citation type="journal article" date="2019" name="Nat. Microbiol.">
        <title>Mediterranean grassland soil C-N compound turnover is dependent on rainfall and depth, and is mediated by genomically divergent microorganisms.</title>
        <authorList>
            <person name="Diamond S."/>
            <person name="Andeer P.F."/>
            <person name="Li Z."/>
            <person name="Crits-Christoph A."/>
            <person name="Burstein D."/>
            <person name="Anantharaman K."/>
            <person name="Lane K.R."/>
            <person name="Thomas B.C."/>
            <person name="Pan C."/>
            <person name="Northen T.R."/>
            <person name="Banfield J.F."/>
        </authorList>
    </citation>
    <scope>NUCLEOTIDE SEQUENCE [LARGE SCALE GENOMIC DNA]</scope>
    <source>
        <strain evidence="16">NP_7</strain>
    </source>
</reference>